<accession>A0A6A6DMN2</accession>
<organism evidence="2 3">
    <name type="scientific">Zopfia rhizophila CBS 207.26</name>
    <dbReference type="NCBI Taxonomy" id="1314779"/>
    <lineage>
        <taxon>Eukaryota</taxon>
        <taxon>Fungi</taxon>
        <taxon>Dikarya</taxon>
        <taxon>Ascomycota</taxon>
        <taxon>Pezizomycotina</taxon>
        <taxon>Dothideomycetes</taxon>
        <taxon>Dothideomycetes incertae sedis</taxon>
        <taxon>Zopfiaceae</taxon>
        <taxon>Zopfia</taxon>
    </lineage>
</organism>
<feature type="region of interest" description="Disordered" evidence="1">
    <location>
        <begin position="1"/>
        <end position="25"/>
    </location>
</feature>
<evidence type="ECO:0000313" key="3">
    <source>
        <dbReference type="Proteomes" id="UP000800200"/>
    </source>
</evidence>
<proteinExistence type="predicted"/>
<protein>
    <submittedName>
        <fullName evidence="2">Uncharacterized protein</fullName>
    </submittedName>
</protein>
<evidence type="ECO:0000256" key="1">
    <source>
        <dbReference type="SAM" id="MobiDB-lite"/>
    </source>
</evidence>
<dbReference type="OrthoDB" id="3557758at2759"/>
<dbReference type="EMBL" id="ML994672">
    <property type="protein sequence ID" value="KAF2178886.1"/>
    <property type="molecule type" value="Genomic_DNA"/>
</dbReference>
<dbReference type="Proteomes" id="UP000800200">
    <property type="component" value="Unassembled WGS sequence"/>
</dbReference>
<keyword evidence="3" id="KW-1185">Reference proteome</keyword>
<gene>
    <name evidence="2" type="ORF">K469DRAFT_717867</name>
</gene>
<dbReference type="AlphaFoldDB" id="A0A6A6DMN2"/>
<evidence type="ECO:0000313" key="2">
    <source>
        <dbReference type="EMBL" id="KAF2178886.1"/>
    </source>
</evidence>
<name>A0A6A6DMN2_9PEZI</name>
<sequence length="76" mass="8264">MCDISPLPIRKEDEAATPRQGPIGRAVRKLTPRKASLVNLFKGKGWNKAEEPMATYGAMEHELLSGTTPEASPDDS</sequence>
<reference evidence="2" key="1">
    <citation type="journal article" date="2020" name="Stud. Mycol.">
        <title>101 Dothideomycetes genomes: a test case for predicting lifestyles and emergence of pathogens.</title>
        <authorList>
            <person name="Haridas S."/>
            <person name="Albert R."/>
            <person name="Binder M."/>
            <person name="Bloem J."/>
            <person name="Labutti K."/>
            <person name="Salamov A."/>
            <person name="Andreopoulos B."/>
            <person name="Baker S."/>
            <person name="Barry K."/>
            <person name="Bills G."/>
            <person name="Bluhm B."/>
            <person name="Cannon C."/>
            <person name="Castanera R."/>
            <person name="Culley D."/>
            <person name="Daum C."/>
            <person name="Ezra D."/>
            <person name="Gonzalez J."/>
            <person name="Henrissat B."/>
            <person name="Kuo A."/>
            <person name="Liang C."/>
            <person name="Lipzen A."/>
            <person name="Lutzoni F."/>
            <person name="Magnuson J."/>
            <person name="Mondo S."/>
            <person name="Nolan M."/>
            <person name="Ohm R."/>
            <person name="Pangilinan J."/>
            <person name="Park H.-J."/>
            <person name="Ramirez L."/>
            <person name="Alfaro M."/>
            <person name="Sun H."/>
            <person name="Tritt A."/>
            <person name="Yoshinaga Y."/>
            <person name="Zwiers L.-H."/>
            <person name="Turgeon B."/>
            <person name="Goodwin S."/>
            <person name="Spatafora J."/>
            <person name="Crous P."/>
            <person name="Grigoriev I."/>
        </authorList>
    </citation>
    <scope>NUCLEOTIDE SEQUENCE</scope>
    <source>
        <strain evidence="2">CBS 207.26</strain>
    </source>
</reference>